<evidence type="ECO:0000256" key="1">
    <source>
        <dbReference type="ARBA" id="ARBA00022490"/>
    </source>
</evidence>
<comment type="similarity">
    <text evidence="6">Belongs to the methyltransferase superfamily. RNA methyltransferase RsmG family.</text>
</comment>
<dbReference type="EC" id="2.1.1.-" evidence="6"/>
<evidence type="ECO:0000313" key="8">
    <source>
        <dbReference type="Proteomes" id="UP000567922"/>
    </source>
</evidence>
<dbReference type="NCBIfam" id="TIGR00138">
    <property type="entry name" value="rsmG_gidB"/>
    <property type="match status" value="1"/>
</dbReference>
<evidence type="ECO:0000256" key="6">
    <source>
        <dbReference type="HAMAP-Rule" id="MF_00074"/>
    </source>
</evidence>
<evidence type="ECO:0000256" key="4">
    <source>
        <dbReference type="ARBA" id="ARBA00022679"/>
    </source>
</evidence>
<organism evidence="7 8">
    <name type="scientific">Hoyosella altamirensis</name>
    <dbReference type="NCBI Taxonomy" id="616997"/>
    <lineage>
        <taxon>Bacteria</taxon>
        <taxon>Bacillati</taxon>
        <taxon>Actinomycetota</taxon>
        <taxon>Actinomycetes</taxon>
        <taxon>Mycobacteriales</taxon>
        <taxon>Hoyosellaceae</taxon>
        <taxon>Hoyosella</taxon>
    </lineage>
</organism>
<evidence type="ECO:0000313" key="7">
    <source>
        <dbReference type="EMBL" id="MBB3038096.1"/>
    </source>
</evidence>
<comment type="caution">
    <text evidence="7">The sequence shown here is derived from an EMBL/GenBank/DDBJ whole genome shotgun (WGS) entry which is preliminary data.</text>
</comment>
<feature type="binding site" evidence="6">
    <location>
        <position position="78"/>
    </location>
    <ligand>
        <name>S-adenosyl-L-methionine</name>
        <dbReference type="ChEBI" id="CHEBI:59789"/>
    </ligand>
</feature>
<dbReference type="OrthoDB" id="9808773at2"/>
<dbReference type="PANTHER" id="PTHR31760:SF0">
    <property type="entry name" value="S-ADENOSYL-L-METHIONINE-DEPENDENT METHYLTRANSFERASES SUPERFAMILY PROTEIN"/>
    <property type="match status" value="1"/>
</dbReference>
<name>A0A839RPZ2_9ACTN</name>
<dbReference type="Pfam" id="PF02527">
    <property type="entry name" value="GidB"/>
    <property type="match status" value="1"/>
</dbReference>
<feature type="binding site" evidence="6">
    <location>
        <position position="141"/>
    </location>
    <ligand>
        <name>S-adenosyl-L-methionine</name>
        <dbReference type="ChEBI" id="CHEBI:59789"/>
    </ligand>
</feature>
<dbReference type="PANTHER" id="PTHR31760">
    <property type="entry name" value="S-ADENOSYL-L-METHIONINE-DEPENDENT METHYLTRANSFERASES SUPERFAMILY PROTEIN"/>
    <property type="match status" value="1"/>
</dbReference>
<sequence length="224" mass="24384">MKHIPEHLQAAVTEIFGDRIDHAVTYHDYLASEGVTRGVIGPRETERIWDRHILNSAAIGELIPEDSSVVDIGSGGGLPGIPLAIARPDLHVTLVEPMLRRTQFLLDFLETADLNVVVVRGRAEQKEVVTEIGGADIVTSRAVAPLLQLMRWSLPLLHDEGIALAVKGESARDEVARDMKGLPAIGAGEVDVIQCGKGVLEVPTTVVRVRKTGHRKRSLRRKGN</sequence>
<keyword evidence="1 6" id="KW-0963">Cytoplasm</keyword>
<dbReference type="RefSeq" id="WP_064439971.1">
    <property type="nucleotide sequence ID" value="NZ_BDDI01000006.1"/>
</dbReference>
<evidence type="ECO:0000256" key="3">
    <source>
        <dbReference type="ARBA" id="ARBA00022603"/>
    </source>
</evidence>
<dbReference type="SUPFAM" id="SSF53335">
    <property type="entry name" value="S-adenosyl-L-methionine-dependent methyltransferases"/>
    <property type="match status" value="1"/>
</dbReference>
<comment type="subcellular location">
    <subcellularLocation>
        <location evidence="6">Cytoplasm</location>
    </subcellularLocation>
</comment>
<feature type="binding site" evidence="6">
    <location>
        <position position="73"/>
    </location>
    <ligand>
        <name>S-adenosyl-L-methionine</name>
        <dbReference type="ChEBI" id="CHEBI:59789"/>
    </ligand>
</feature>
<accession>A0A839RPZ2</accession>
<keyword evidence="4 6" id="KW-0808">Transferase</keyword>
<dbReference type="AlphaFoldDB" id="A0A839RPZ2"/>
<protein>
    <recommendedName>
        <fullName evidence="6">Ribosomal RNA small subunit methyltransferase G</fullName>
        <ecNumber evidence="6">2.1.1.-</ecNumber>
    </recommendedName>
    <alternativeName>
        <fullName evidence="6">16S rRNA 7-methylguanosine methyltransferase</fullName>
        <shortName evidence="6">16S rRNA m7G methyltransferase</shortName>
    </alternativeName>
</protein>
<evidence type="ECO:0000256" key="2">
    <source>
        <dbReference type="ARBA" id="ARBA00022552"/>
    </source>
</evidence>
<evidence type="ECO:0000256" key="5">
    <source>
        <dbReference type="ARBA" id="ARBA00022691"/>
    </source>
</evidence>
<keyword evidence="5 6" id="KW-0949">S-adenosyl-L-methionine</keyword>
<dbReference type="Proteomes" id="UP000567922">
    <property type="component" value="Unassembled WGS sequence"/>
</dbReference>
<dbReference type="GO" id="GO:0005829">
    <property type="term" value="C:cytosol"/>
    <property type="evidence" value="ECO:0007669"/>
    <property type="project" value="TreeGrafter"/>
</dbReference>
<dbReference type="InterPro" id="IPR029063">
    <property type="entry name" value="SAM-dependent_MTases_sf"/>
</dbReference>
<comment type="function">
    <text evidence="6">Specifically methylates the N7 position of a guanine in 16S rRNA.</text>
</comment>
<dbReference type="Gene3D" id="3.40.50.150">
    <property type="entry name" value="Vaccinia Virus protein VP39"/>
    <property type="match status" value="1"/>
</dbReference>
<keyword evidence="2 6" id="KW-0698">rRNA processing</keyword>
<dbReference type="InterPro" id="IPR003682">
    <property type="entry name" value="rRNA_ssu_MeTfrase_G"/>
</dbReference>
<reference evidence="7 8" key="1">
    <citation type="submission" date="2020-08" db="EMBL/GenBank/DDBJ databases">
        <title>Sequencing the genomes of 1000 actinobacteria strains.</title>
        <authorList>
            <person name="Klenk H.-P."/>
        </authorList>
    </citation>
    <scope>NUCLEOTIDE SEQUENCE [LARGE SCALE GENOMIC DNA]</scope>
    <source>
        <strain evidence="7 8">DSM 45258</strain>
    </source>
</reference>
<proteinExistence type="inferred from homology"/>
<dbReference type="HAMAP" id="MF_00074">
    <property type="entry name" value="16SrRNA_methyltr_G"/>
    <property type="match status" value="1"/>
</dbReference>
<gene>
    <name evidence="6" type="primary">rsmG</name>
    <name evidence="7" type="ORF">FHU29_002545</name>
</gene>
<keyword evidence="8" id="KW-1185">Reference proteome</keyword>
<dbReference type="EMBL" id="JACHWS010000002">
    <property type="protein sequence ID" value="MBB3038096.1"/>
    <property type="molecule type" value="Genomic_DNA"/>
</dbReference>
<dbReference type="GO" id="GO:0070043">
    <property type="term" value="F:rRNA (guanine-N7-)-methyltransferase activity"/>
    <property type="evidence" value="ECO:0007669"/>
    <property type="project" value="UniProtKB-UniRule"/>
</dbReference>
<feature type="binding site" evidence="6">
    <location>
        <begin position="123"/>
        <end position="124"/>
    </location>
    <ligand>
        <name>S-adenosyl-L-methionine</name>
        <dbReference type="ChEBI" id="CHEBI:59789"/>
    </ligand>
</feature>
<comment type="caution">
    <text evidence="6">Lacks conserved residue(s) required for the propagation of feature annotation.</text>
</comment>
<keyword evidence="3 6" id="KW-0489">Methyltransferase</keyword>